<evidence type="ECO:0000256" key="1">
    <source>
        <dbReference type="SAM" id="MobiDB-lite"/>
    </source>
</evidence>
<proteinExistence type="predicted"/>
<gene>
    <name evidence="2" type="ORF">AOQ84DRAFT_352192</name>
</gene>
<sequence length="62" mass="6787">MKGRRRAAGVTGGSCWRRFPSNPDGSHPHLAAHQQRDGRVQPVDPRPAVQLPLASKTSRSFV</sequence>
<organism evidence="2 3">
    <name type="scientific">Glonium stellatum</name>
    <dbReference type="NCBI Taxonomy" id="574774"/>
    <lineage>
        <taxon>Eukaryota</taxon>
        <taxon>Fungi</taxon>
        <taxon>Dikarya</taxon>
        <taxon>Ascomycota</taxon>
        <taxon>Pezizomycotina</taxon>
        <taxon>Dothideomycetes</taxon>
        <taxon>Pleosporomycetidae</taxon>
        <taxon>Gloniales</taxon>
        <taxon>Gloniaceae</taxon>
        <taxon>Glonium</taxon>
    </lineage>
</organism>
<name>A0A8E2FAU4_9PEZI</name>
<feature type="region of interest" description="Disordered" evidence="1">
    <location>
        <begin position="1"/>
        <end position="62"/>
    </location>
</feature>
<evidence type="ECO:0000313" key="3">
    <source>
        <dbReference type="Proteomes" id="UP000250140"/>
    </source>
</evidence>
<dbReference type="Proteomes" id="UP000250140">
    <property type="component" value="Unassembled WGS sequence"/>
</dbReference>
<evidence type="ECO:0000313" key="2">
    <source>
        <dbReference type="EMBL" id="OCL13078.1"/>
    </source>
</evidence>
<dbReference type="AlphaFoldDB" id="A0A8E2FAU4"/>
<dbReference type="EMBL" id="KV748788">
    <property type="protein sequence ID" value="OCL13078.1"/>
    <property type="molecule type" value="Genomic_DNA"/>
</dbReference>
<protein>
    <submittedName>
        <fullName evidence="2">Uncharacterized protein</fullName>
    </submittedName>
</protein>
<keyword evidence="3" id="KW-1185">Reference proteome</keyword>
<dbReference type="OrthoDB" id="10518384at2759"/>
<accession>A0A8E2FAU4</accession>
<reference evidence="2 3" key="1">
    <citation type="journal article" date="2016" name="Nat. Commun.">
        <title>Ectomycorrhizal ecology is imprinted in the genome of the dominant symbiotic fungus Cenococcum geophilum.</title>
        <authorList>
            <consortium name="DOE Joint Genome Institute"/>
            <person name="Peter M."/>
            <person name="Kohler A."/>
            <person name="Ohm R.A."/>
            <person name="Kuo A."/>
            <person name="Krutzmann J."/>
            <person name="Morin E."/>
            <person name="Arend M."/>
            <person name="Barry K.W."/>
            <person name="Binder M."/>
            <person name="Choi C."/>
            <person name="Clum A."/>
            <person name="Copeland A."/>
            <person name="Grisel N."/>
            <person name="Haridas S."/>
            <person name="Kipfer T."/>
            <person name="LaButti K."/>
            <person name="Lindquist E."/>
            <person name="Lipzen A."/>
            <person name="Maire R."/>
            <person name="Meier B."/>
            <person name="Mihaltcheva S."/>
            <person name="Molinier V."/>
            <person name="Murat C."/>
            <person name="Poggeler S."/>
            <person name="Quandt C.A."/>
            <person name="Sperisen C."/>
            <person name="Tritt A."/>
            <person name="Tisserant E."/>
            <person name="Crous P.W."/>
            <person name="Henrissat B."/>
            <person name="Nehls U."/>
            <person name="Egli S."/>
            <person name="Spatafora J.W."/>
            <person name="Grigoriev I.V."/>
            <person name="Martin F.M."/>
        </authorList>
    </citation>
    <scope>NUCLEOTIDE SEQUENCE [LARGE SCALE GENOMIC DNA]</scope>
    <source>
        <strain evidence="2 3">CBS 207.34</strain>
    </source>
</reference>